<reference evidence="1 2" key="1">
    <citation type="submission" date="2022-01" db="EMBL/GenBank/DDBJ databases">
        <authorList>
            <person name="Xiong W."/>
            <person name="Schranz E."/>
        </authorList>
    </citation>
    <scope>NUCLEOTIDE SEQUENCE [LARGE SCALE GENOMIC DNA]</scope>
</reference>
<proteinExistence type="predicted"/>
<dbReference type="EMBL" id="CAKMRJ010000001">
    <property type="protein sequence ID" value="CAH1412554.1"/>
    <property type="molecule type" value="Genomic_DNA"/>
</dbReference>
<evidence type="ECO:0000313" key="1">
    <source>
        <dbReference type="EMBL" id="CAH1412554.1"/>
    </source>
</evidence>
<comment type="caution">
    <text evidence="1">The sequence shown here is derived from an EMBL/GenBank/DDBJ whole genome shotgun (WGS) entry which is preliminary data.</text>
</comment>
<accession>A0AAU9LAS7</accession>
<name>A0AAU9LAS7_9ASTR</name>
<protein>
    <submittedName>
        <fullName evidence="1">Uncharacterized protein</fullName>
    </submittedName>
</protein>
<evidence type="ECO:0000313" key="2">
    <source>
        <dbReference type="Proteomes" id="UP001157418"/>
    </source>
</evidence>
<gene>
    <name evidence="1" type="ORF">LVIROSA_LOCUS563</name>
</gene>
<dbReference type="Proteomes" id="UP001157418">
    <property type="component" value="Unassembled WGS sequence"/>
</dbReference>
<keyword evidence="2" id="KW-1185">Reference proteome</keyword>
<sequence length="91" mass="9879">MNQEAITISGDIGPAIASISDSASATYLAQQTTTIPFLRNRLLAWNHRSCIAPGLQILCNRTSTALSKTLHFEDLDIEVIVSITVIGRFCC</sequence>
<dbReference type="AlphaFoldDB" id="A0AAU9LAS7"/>
<organism evidence="1 2">
    <name type="scientific">Lactuca virosa</name>
    <dbReference type="NCBI Taxonomy" id="75947"/>
    <lineage>
        <taxon>Eukaryota</taxon>
        <taxon>Viridiplantae</taxon>
        <taxon>Streptophyta</taxon>
        <taxon>Embryophyta</taxon>
        <taxon>Tracheophyta</taxon>
        <taxon>Spermatophyta</taxon>
        <taxon>Magnoliopsida</taxon>
        <taxon>eudicotyledons</taxon>
        <taxon>Gunneridae</taxon>
        <taxon>Pentapetalae</taxon>
        <taxon>asterids</taxon>
        <taxon>campanulids</taxon>
        <taxon>Asterales</taxon>
        <taxon>Asteraceae</taxon>
        <taxon>Cichorioideae</taxon>
        <taxon>Cichorieae</taxon>
        <taxon>Lactucinae</taxon>
        <taxon>Lactuca</taxon>
    </lineage>
</organism>